<sequence length="481" mass="51065">MQEALLEEEEEEMPGFRGLAGLYAVQIVSSFDNALVLPSMFLYVRSVAASETQAHLFYGAAQTVYFLCRVCGQVVVGRVVDSSGRYGVAMGSCLGLGATGSALYVARRSVVGIVAGRALLGFGSAVSVASLSFVASHIPKSQRTKLFARLMGLQRASTPIAPLAVLGLEGVRKSRVFSVRIDSLNAPGILVGLFNLLALGVVLVVFREPSSKRRATPGTASTKDVVGVLGRTGAWVSYVLSFQNNWNNQVVVWTLPLVTTAAFGPSPIRDAFLFASGGVVGLATAFCLSKRRLFSSDRRMIVASQMGVGCFLVAFAGLVGCSSRPPPLAVVWVLFSLYYAPFIGQMPSNNAMYSKLVSDNPNIGLFQSILEVSKSTARALAGLAIGRAYAVSGPCGLWLATLAIWGSQFVPTALVWSKLAVADDAAPAAPLSRQRQALFYELVPSLDAEAARRRLNQGFVSPPSPTFLLQFSVGDGETQML</sequence>
<evidence type="ECO:0000256" key="4">
    <source>
        <dbReference type="ARBA" id="ARBA00022989"/>
    </source>
</evidence>
<keyword evidence="4 6" id="KW-1133">Transmembrane helix</keyword>
<evidence type="ECO:0000256" key="6">
    <source>
        <dbReference type="SAM" id="Phobius"/>
    </source>
</evidence>
<dbReference type="GO" id="GO:0022857">
    <property type="term" value="F:transmembrane transporter activity"/>
    <property type="evidence" value="ECO:0007669"/>
    <property type="project" value="InterPro"/>
</dbReference>
<feature type="transmembrane region" description="Helical" evidence="6">
    <location>
        <begin position="300"/>
        <end position="320"/>
    </location>
</feature>
<evidence type="ECO:0000313" key="8">
    <source>
        <dbReference type="Proteomes" id="UP001230188"/>
    </source>
</evidence>
<evidence type="ECO:0000256" key="1">
    <source>
        <dbReference type="ARBA" id="ARBA00004127"/>
    </source>
</evidence>
<evidence type="ECO:0000256" key="5">
    <source>
        <dbReference type="ARBA" id="ARBA00023136"/>
    </source>
</evidence>
<dbReference type="GO" id="GO:0012505">
    <property type="term" value="C:endomembrane system"/>
    <property type="evidence" value="ECO:0007669"/>
    <property type="project" value="UniProtKB-SubCell"/>
</dbReference>
<dbReference type="CDD" id="cd06174">
    <property type="entry name" value="MFS"/>
    <property type="match status" value="1"/>
</dbReference>
<name>A0AAD7XPJ4_9STRA</name>
<feature type="transmembrane region" description="Helical" evidence="6">
    <location>
        <begin position="56"/>
        <end position="80"/>
    </location>
</feature>
<comment type="caution">
    <text evidence="7">The sequence shown here is derived from an EMBL/GenBank/DDBJ whole genome shotgun (WGS) entry which is preliminary data.</text>
</comment>
<protein>
    <submittedName>
        <fullName evidence="7">Uncharacterized protein</fullName>
    </submittedName>
</protein>
<dbReference type="Gene3D" id="1.20.1250.20">
    <property type="entry name" value="MFS general substrate transporter like domains"/>
    <property type="match status" value="1"/>
</dbReference>
<evidence type="ECO:0000256" key="3">
    <source>
        <dbReference type="ARBA" id="ARBA00022692"/>
    </source>
</evidence>
<feature type="transmembrane region" description="Helical" evidence="6">
    <location>
        <begin position="20"/>
        <end position="44"/>
    </location>
</feature>
<feature type="transmembrane region" description="Helical" evidence="6">
    <location>
        <begin position="118"/>
        <end position="138"/>
    </location>
</feature>
<keyword evidence="3 6" id="KW-0812">Transmembrane</keyword>
<keyword evidence="2" id="KW-0813">Transport</keyword>
<evidence type="ECO:0000256" key="2">
    <source>
        <dbReference type="ARBA" id="ARBA00022448"/>
    </source>
</evidence>
<keyword evidence="5 6" id="KW-0472">Membrane</keyword>
<gene>
    <name evidence="7" type="ORF">CTAYLR_008721</name>
</gene>
<dbReference type="PANTHER" id="PTHR23510:SF3">
    <property type="entry name" value="MAJOR FACILITATOR SUPERFAMILY DOMAIN-CONTAINING PROTEIN 8"/>
    <property type="match status" value="1"/>
</dbReference>
<proteinExistence type="predicted"/>
<dbReference type="InterPro" id="IPR011701">
    <property type="entry name" value="MFS"/>
</dbReference>
<feature type="transmembrane region" description="Helical" evidence="6">
    <location>
        <begin position="271"/>
        <end position="288"/>
    </location>
</feature>
<dbReference type="AlphaFoldDB" id="A0AAD7XPJ4"/>
<dbReference type="InterPro" id="IPR051068">
    <property type="entry name" value="MFS_Domain-Containing_Protein"/>
</dbReference>
<dbReference type="Pfam" id="PF07690">
    <property type="entry name" value="MFS_1"/>
    <property type="match status" value="1"/>
</dbReference>
<comment type="subcellular location">
    <subcellularLocation>
        <location evidence="1">Endomembrane system</location>
        <topology evidence="1">Multi-pass membrane protein</topology>
    </subcellularLocation>
</comment>
<feature type="transmembrane region" description="Helical" evidence="6">
    <location>
        <begin position="326"/>
        <end position="344"/>
    </location>
</feature>
<organism evidence="7 8">
    <name type="scientific">Chrysophaeum taylorii</name>
    <dbReference type="NCBI Taxonomy" id="2483200"/>
    <lineage>
        <taxon>Eukaryota</taxon>
        <taxon>Sar</taxon>
        <taxon>Stramenopiles</taxon>
        <taxon>Ochrophyta</taxon>
        <taxon>Pelagophyceae</taxon>
        <taxon>Pelagomonadales</taxon>
        <taxon>Pelagomonadaceae</taxon>
        <taxon>Chrysophaeum</taxon>
    </lineage>
</organism>
<dbReference type="InterPro" id="IPR036259">
    <property type="entry name" value="MFS_trans_sf"/>
</dbReference>
<dbReference type="Proteomes" id="UP001230188">
    <property type="component" value="Unassembled WGS sequence"/>
</dbReference>
<accession>A0AAD7XPJ4</accession>
<dbReference type="EMBL" id="JAQMWT010000164">
    <property type="protein sequence ID" value="KAJ8608630.1"/>
    <property type="molecule type" value="Genomic_DNA"/>
</dbReference>
<evidence type="ECO:0000313" key="7">
    <source>
        <dbReference type="EMBL" id="KAJ8608630.1"/>
    </source>
</evidence>
<reference evidence="7" key="1">
    <citation type="submission" date="2023-01" db="EMBL/GenBank/DDBJ databases">
        <title>Metagenome sequencing of chrysophaentin producing Chrysophaeum taylorii.</title>
        <authorList>
            <person name="Davison J."/>
            <person name="Bewley C."/>
        </authorList>
    </citation>
    <scope>NUCLEOTIDE SEQUENCE</scope>
    <source>
        <strain evidence="7">NIES-1699</strain>
    </source>
</reference>
<dbReference type="SUPFAM" id="SSF103473">
    <property type="entry name" value="MFS general substrate transporter"/>
    <property type="match status" value="1"/>
</dbReference>
<feature type="transmembrane region" description="Helical" evidence="6">
    <location>
        <begin position="86"/>
        <end position="106"/>
    </location>
</feature>
<keyword evidence="8" id="KW-1185">Reference proteome</keyword>
<feature type="transmembrane region" description="Helical" evidence="6">
    <location>
        <begin position="184"/>
        <end position="206"/>
    </location>
</feature>
<feature type="transmembrane region" description="Helical" evidence="6">
    <location>
        <begin position="246"/>
        <end position="265"/>
    </location>
</feature>
<dbReference type="PANTHER" id="PTHR23510">
    <property type="entry name" value="INNER MEMBRANE TRANSPORT PROTEIN YAJR"/>
    <property type="match status" value="1"/>
</dbReference>